<feature type="non-terminal residue" evidence="2">
    <location>
        <position position="71"/>
    </location>
</feature>
<sequence length="71" mass="8450">MPEPHGILRRRVSENPEGLRHAVKDRDRVCRRGRKPNAEPEPRAASWKAKRHVYMKHRASGGREQTRRHHR</sequence>
<dbReference type="Proteomes" id="UP000193411">
    <property type="component" value="Unassembled WGS sequence"/>
</dbReference>
<evidence type="ECO:0000313" key="2">
    <source>
        <dbReference type="EMBL" id="ORZ29187.1"/>
    </source>
</evidence>
<keyword evidence="3" id="KW-1185">Reference proteome</keyword>
<evidence type="ECO:0000256" key="1">
    <source>
        <dbReference type="SAM" id="MobiDB-lite"/>
    </source>
</evidence>
<protein>
    <submittedName>
        <fullName evidence="2">Uncharacterized protein</fullName>
    </submittedName>
</protein>
<feature type="compositionally biased region" description="Basic and acidic residues" evidence="1">
    <location>
        <begin position="11"/>
        <end position="42"/>
    </location>
</feature>
<reference evidence="2 3" key="1">
    <citation type="submission" date="2016-07" db="EMBL/GenBank/DDBJ databases">
        <title>Pervasive Adenine N6-methylation of Active Genes in Fungi.</title>
        <authorList>
            <consortium name="DOE Joint Genome Institute"/>
            <person name="Mondo S.J."/>
            <person name="Dannebaum R.O."/>
            <person name="Kuo R.C."/>
            <person name="Labutti K."/>
            <person name="Haridas S."/>
            <person name="Kuo A."/>
            <person name="Salamov A."/>
            <person name="Ahrendt S.R."/>
            <person name="Lipzen A."/>
            <person name="Sullivan W."/>
            <person name="Andreopoulos W.B."/>
            <person name="Clum A."/>
            <person name="Lindquist E."/>
            <person name="Daum C."/>
            <person name="Ramamoorthy G.K."/>
            <person name="Gryganskyi A."/>
            <person name="Culley D."/>
            <person name="Magnuson J.K."/>
            <person name="James T.Y."/>
            <person name="O'Malley M.A."/>
            <person name="Stajich J.E."/>
            <person name="Spatafora J.W."/>
            <person name="Visel A."/>
            <person name="Grigoriev I.V."/>
        </authorList>
    </citation>
    <scope>NUCLEOTIDE SEQUENCE [LARGE SCALE GENOMIC DNA]</scope>
    <source>
        <strain evidence="2 3">PL171</strain>
    </source>
</reference>
<dbReference type="AlphaFoldDB" id="A0A1Y2H3Q8"/>
<feature type="region of interest" description="Disordered" evidence="1">
    <location>
        <begin position="1"/>
        <end position="49"/>
    </location>
</feature>
<name>A0A1Y2H3Q8_9FUNG</name>
<dbReference type="EMBL" id="MCFL01000305">
    <property type="protein sequence ID" value="ORZ29187.1"/>
    <property type="molecule type" value="Genomic_DNA"/>
</dbReference>
<organism evidence="2 3">
    <name type="scientific">Catenaria anguillulae PL171</name>
    <dbReference type="NCBI Taxonomy" id="765915"/>
    <lineage>
        <taxon>Eukaryota</taxon>
        <taxon>Fungi</taxon>
        <taxon>Fungi incertae sedis</taxon>
        <taxon>Blastocladiomycota</taxon>
        <taxon>Blastocladiomycetes</taxon>
        <taxon>Blastocladiales</taxon>
        <taxon>Catenariaceae</taxon>
        <taxon>Catenaria</taxon>
    </lineage>
</organism>
<gene>
    <name evidence="2" type="ORF">BCR44DRAFT_1454275</name>
</gene>
<evidence type="ECO:0000313" key="3">
    <source>
        <dbReference type="Proteomes" id="UP000193411"/>
    </source>
</evidence>
<accession>A0A1Y2H3Q8</accession>
<comment type="caution">
    <text evidence="2">The sequence shown here is derived from an EMBL/GenBank/DDBJ whole genome shotgun (WGS) entry which is preliminary data.</text>
</comment>
<proteinExistence type="predicted"/>